<gene>
    <name evidence="2" type="ORF">SVUK_LOCUS808</name>
</gene>
<evidence type="ECO:0000256" key="1">
    <source>
        <dbReference type="SAM" id="Phobius"/>
    </source>
</evidence>
<dbReference type="EMBL" id="UYYB01001445">
    <property type="protein sequence ID" value="VDM65810.1"/>
    <property type="molecule type" value="Genomic_DNA"/>
</dbReference>
<dbReference type="AlphaFoldDB" id="A0A3P7HZZ9"/>
<keyword evidence="1" id="KW-0812">Transmembrane</keyword>
<evidence type="ECO:0000313" key="2">
    <source>
        <dbReference type="EMBL" id="VDM65810.1"/>
    </source>
</evidence>
<accession>A0A3P7HZZ9</accession>
<name>A0A3P7HZZ9_STRVU</name>
<dbReference type="Proteomes" id="UP000270094">
    <property type="component" value="Unassembled WGS sequence"/>
</dbReference>
<sequence>MAWQVVQLQLDEKSDDMVFHTFAGNGMLFLFSLLQSAFFTYLYEGLLLSALIQQSEENPFKDADGMISLIAQGKYHLVTNYRGNWYFDELDHSNSSHFAKLRAATSSNPVEVADSVSDALDLVEKGNYIYPIQEDSLAMQRSKERCDFVYVNKGLPQRSAHLVFANNSIFLKKFNTAIIMQSQFIQRTFSKYFLEGFKIADIPKCPPTEFEEGSKPLGVNSMIGIFALGALGMSSALAAFIAEVNRVII</sequence>
<dbReference type="InterPro" id="IPR040128">
    <property type="entry name" value="T25E4.2-like"/>
</dbReference>
<evidence type="ECO:0000313" key="3">
    <source>
        <dbReference type="Proteomes" id="UP000270094"/>
    </source>
</evidence>
<organism evidence="2 3">
    <name type="scientific">Strongylus vulgaris</name>
    <name type="common">Blood worm</name>
    <dbReference type="NCBI Taxonomy" id="40348"/>
    <lineage>
        <taxon>Eukaryota</taxon>
        <taxon>Metazoa</taxon>
        <taxon>Ecdysozoa</taxon>
        <taxon>Nematoda</taxon>
        <taxon>Chromadorea</taxon>
        <taxon>Rhabditida</taxon>
        <taxon>Rhabditina</taxon>
        <taxon>Rhabditomorpha</taxon>
        <taxon>Strongyloidea</taxon>
        <taxon>Strongylidae</taxon>
        <taxon>Strongylus</taxon>
    </lineage>
</organism>
<keyword evidence="1" id="KW-0472">Membrane</keyword>
<dbReference type="OrthoDB" id="5815759at2759"/>
<feature type="transmembrane region" description="Helical" evidence="1">
    <location>
        <begin position="223"/>
        <end position="242"/>
    </location>
</feature>
<dbReference type="PANTHER" id="PTHR22714">
    <property type="entry name" value="PROTEIN CBG02446-RELATED"/>
    <property type="match status" value="1"/>
</dbReference>
<keyword evidence="1" id="KW-1133">Transmembrane helix</keyword>
<feature type="transmembrane region" description="Helical" evidence="1">
    <location>
        <begin position="22"/>
        <end position="43"/>
    </location>
</feature>
<dbReference type="SUPFAM" id="SSF53850">
    <property type="entry name" value="Periplasmic binding protein-like II"/>
    <property type="match status" value="1"/>
</dbReference>
<reference evidence="2 3" key="1">
    <citation type="submission" date="2018-11" db="EMBL/GenBank/DDBJ databases">
        <authorList>
            <consortium name="Pathogen Informatics"/>
        </authorList>
    </citation>
    <scope>NUCLEOTIDE SEQUENCE [LARGE SCALE GENOMIC DNA]</scope>
</reference>
<protein>
    <recommendedName>
        <fullName evidence="4">Ionotropic glutamate receptor C-terminal domain-containing protein</fullName>
    </recommendedName>
</protein>
<evidence type="ECO:0008006" key="4">
    <source>
        <dbReference type="Google" id="ProtNLM"/>
    </source>
</evidence>
<keyword evidence="3" id="KW-1185">Reference proteome</keyword>
<dbReference type="PANTHER" id="PTHR22714:SF7">
    <property type="entry name" value="SOLUTE-BINDING PROTEIN FAMILY 3_N-TERMINAL DOMAIN-CONTAINING PROTEIN"/>
    <property type="match status" value="1"/>
</dbReference>
<proteinExistence type="predicted"/>